<evidence type="ECO:0000313" key="3">
    <source>
        <dbReference type="Proteomes" id="UP001302949"/>
    </source>
</evidence>
<dbReference type="Proteomes" id="UP001302949">
    <property type="component" value="Unassembled WGS sequence"/>
</dbReference>
<sequence length="163" mass="19358">MQVLELEQLILKKMSNKIEISRYDIKVSQVMTWTFTLLFLIVSTGIMFSSFTLNGLYVVILILFIIIMINKASAKMWNIWYENGFLHIQNIYTTRKVSVNQFKKIEMTSVFNNSYTLYLYDDTKYQFRIKQTDDLVLFFKTDPQFYAKKITQILNDVKQNPAL</sequence>
<dbReference type="RefSeq" id="WP_323295107.1">
    <property type="nucleotide sequence ID" value="NZ_JAYFUM010000003.1"/>
</dbReference>
<organism evidence="2 3">
    <name type="scientific">Arcicella rigui</name>
    <dbReference type="NCBI Taxonomy" id="797020"/>
    <lineage>
        <taxon>Bacteria</taxon>
        <taxon>Pseudomonadati</taxon>
        <taxon>Bacteroidota</taxon>
        <taxon>Cytophagia</taxon>
        <taxon>Cytophagales</taxon>
        <taxon>Flectobacillaceae</taxon>
        <taxon>Arcicella</taxon>
    </lineage>
</organism>
<reference evidence="2 3" key="1">
    <citation type="submission" date="2023-12" db="EMBL/GenBank/DDBJ databases">
        <title>Novel species of the genus Arcicella isolated from rivers.</title>
        <authorList>
            <person name="Lu H."/>
        </authorList>
    </citation>
    <scope>NUCLEOTIDE SEQUENCE [LARGE SCALE GENOMIC DNA]</scope>
    <source>
        <strain evidence="2 3">KCTC 23307</strain>
    </source>
</reference>
<accession>A0ABU5Q5Q4</accession>
<name>A0ABU5Q5Q4_9BACT</name>
<gene>
    <name evidence="2" type="ORF">VB248_02255</name>
</gene>
<evidence type="ECO:0000313" key="2">
    <source>
        <dbReference type="EMBL" id="MEA5137937.1"/>
    </source>
</evidence>
<evidence type="ECO:0008006" key="4">
    <source>
        <dbReference type="Google" id="ProtNLM"/>
    </source>
</evidence>
<comment type="caution">
    <text evidence="2">The sequence shown here is derived from an EMBL/GenBank/DDBJ whole genome shotgun (WGS) entry which is preliminary data.</text>
</comment>
<dbReference type="EMBL" id="JAYFUM010000003">
    <property type="protein sequence ID" value="MEA5137937.1"/>
    <property type="molecule type" value="Genomic_DNA"/>
</dbReference>
<proteinExistence type="predicted"/>
<feature type="transmembrane region" description="Helical" evidence="1">
    <location>
        <begin position="30"/>
        <end position="48"/>
    </location>
</feature>
<keyword evidence="1" id="KW-0812">Transmembrane</keyword>
<keyword evidence="3" id="KW-1185">Reference proteome</keyword>
<keyword evidence="1" id="KW-0472">Membrane</keyword>
<keyword evidence="1" id="KW-1133">Transmembrane helix</keyword>
<protein>
    <recommendedName>
        <fullName evidence="4">YcxB-like protein domain-containing protein</fullName>
    </recommendedName>
</protein>
<evidence type="ECO:0000256" key="1">
    <source>
        <dbReference type="SAM" id="Phobius"/>
    </source>
</evidence>